<dbReference type="RefSeq" id="WP_182855783.1">
    <property type="nucleotide sequence ID" value="NZ_WMLF01000155.1"/>
</dbReference>
<accession>A0ABR6EGH1</accession>
<proteinExistence type="predicted"/>
<organism evidence="1 2">
    <name type="scientific">Streptomyces durbertensis</name>
    <dbReference type="NCBI Taxonomy" id="2448886"/>
    <lineage>
        <taxon>Bacteria</taxon>
        <taxon>Bacillati</taxon>
        <taxon>Actinomycetota</taxon>
        <taxon>Actinomycetes</taxon>
        <taxon>Kitasatosporales</taxon>
        <taxon>Streptomycetaceae</taxon>
        <taxon>Streptomyces</taxon>
    </lineage>
</organism>
<comment type="caution">
    <text evidence="1">The sequence shown here is derived from an EMBL/GenBank/DDBJ whole genome shotgun (WGS) entry which is preliminary data.</text>
</comment>
<name>A0ABR6EGH1_9ACTN</name>
<keyword evidence="2" id="KW-1185">Reference proteome</keyword>
<sequence>MRKLLSKAAMAGCVLALSATGTVIGLAGTGAASPGAFGVATHDTGWG</sequence>
<evidence type="ECO:0000313" key="2">
    <source>
        <dbReference type="Proteomes" id="UP000766698"/>
    </source>
</evidence>
<dbReference type="Proteomes" id="UP000766698">
    <property type="component" value="Unassembled WGS sequence"/>
</dbReference>
<reference evidence="2" key="1">
    <citation type="journal article" date="2020" name="Syst. Appl. Microbiol.">
        <title>Streptomyces alkaliterrae sp. nov., isolated from an alkaline soil, and emended descriptions of Streptomyces alkaliphilus, Streptomyces calidiresistens and Streptomyces durbertensis.</title>
        <authorList>
            <person name="Swiecimska M."/>
            <person name="Golinska P."/>
            <person name="Nouioui I."/>
            <person name="Wypij M."/>
            <person name="Rai M."/>
            <person name="Sangal V."/>
            <person name="Goodfellow M."/>
        </authorList>
    </citation>
    <scope>NUCLEOTIDE SEQUENCE [LARGE SCALE GENOMIC DNA]</scope>
    <source>
        <strain evidence="2">DSM 104538</strain>
    </source>
</reference>
<gene>
    <name evidence="1" type="ORF">GL263_12765</name>
</gene>
<dbReference type="EMBL" id="WMLF01000155">
    <property type="protein sequence ID" value="MBB1244426.1"/>
    <property type="molecule type" value="Genomic_DNA"/>
</dbReference>
<evidence type="ECO:0000313" key="1">
    <source>
        <dbReference type="EMBL" id="MBB1244426.1"/>
    </source>
</evidence>
<protein>
    <submittedName>
        <fullName evidence="1">Uncharacterized protein</fullName>
    </submittedName>
</protein>